<keyword evidence="2 5" id="KW-0028">Amino-acid biosynthesis</keyword>
<evidence type="ECO:0000259" key="7">
    <source>
        <dbReference type="SMART" id="SM00859"/>
    </source>
</evidence>
<dbReference type="KEGG" id="elv:FNIIJ_111"/>
<dbReference type="RefSeq" id="WP_038436115.1">
    <property type="nucleotide sequence ID" value="NZ_CP006873.1"/>
</dbReference>
<dbReference type="GO" id="GO:0003942">
    <property type="term" value="F:N-acetyl-gamma-glutamyl-phosphate reductase activity"/>
    <property type="evidence" value="ECO:0007669"/>
    <property type="project" value="UniProtKB-UniRule"/>
</dbReference>
<dbReference type="SUPFAM" id="SSF55347">
    <property type="entry name" value="Glyceraldehyde-3-phosphate dehydrogenase-like, C-terminal domain"/>
    <property type="match status" value="1"/>
</dbReference>
<sequence length="322" mass="36381">MIQIGILGSSGYTAGELLRLLLHHPKVQIKSVVSSTQSGIEVSKIHQDLLGDTELCFTDHLEDVEVVFLCLGHGHSRNAVKKISTNSCIIDLSHDFRLSKNAHFSGRNFVYGLPELQRQAIKKAKNIANPGCFATAIELPLLPLAKERWLDNDIHISAITGSSGSGRLLRESNHFSWRVNNVTTYKVFTHQHLKEIREVLFRLCPSFNKKLFFVPYRGNFSRGIFATLYTYCKAPLQEVEFLYQEFYKNHPFTHLSKDPLCLKQVVNTNKCLLHLMKEKEQLIISSVIDNLVKGAAGQAVQNMNLMSNLEEVMGLQIKSIAF</sequence>
<dbReference type="GO" id="GO:0051287">
    <property type="term" value="F:NAD binding"/>
    <property type="evidence" value="ECO:0007669"/>
    <property type="project" value="InterPro"/>
</dbReference>
<dbReference type="EC" id="1.2.1.38" evidence="5"/>
<comment type="function">
    <text evidence="5">Catalyzes the NADPH-dependent reduction of N-acetyl-5-glutamyl phosphate to yield N-acetyl-L-glutamate 5-semialdehyde.</text>
</comment>
<dbReference type="Pfam" id="PF22698">
    <property type="entry name" value="Semialdhyde_dhC_1"/>
    <property type="match status" value="1"/>
</dbReference>
<protein>
    <recommendedName>
        <fullName evidence="5">N-acetyl-gamma-glutamyl-phosphate reductase</fullName>
        <shortName evidence="5">AGPR</shortName>
        <ecNumber evidence="5">1.2.1.38</ecNumber>
    </recommendedName>
    <alternativeName>
        <fullName evidence="5">N-acetyl-glutamate semialdehyde dehydrogenase</fullName>
        <shortName evidence="5">NAGSA dehydrogenase</shortName>
    </alternativeName>
</protein>
<feature type="domain" description="Semialdehyde dehydrogenase NAD-binding" evidence="7">
    <location>
        <begin position="3"/>
        <end position="124"/>
    </location>
</feature>
<dbReference type="InterPro" id="IPR058924">
    <property type="entry name" value="AGPR_dimerisation_dom"/>
</dbReference>
<evidence type="ECO:0000256" key="6">
    <source>
        <dbReference type="PROSITE-ProRule" id="PRU10010"/>
    </source>
</evidence>
<organism evidence="8 9">
    <name type="scientific">Candidatus Walczuchella monophlebidarum</name>
    <dbReference type="NCBI Taxonomy" id="1415657"/>
    <lineage>
        <taxon>Bacteria</taxon>
        <taxon>Pseudomonadati</taxon>
        <taxon>Bacteroidota</taxon>
        <taxon>Flavobacteriia</taxon>
        <taxon>Flavobacteriales</taxon>
        <taxon>Candidatus Walczuchella</taxon>
    </lineage>
</organism>
<dbReference type="CDD" id="cd17895">
    <property type="entry name" value="AGPR_1_N"/>
    <property type="match status" value="1"/>
</dbReference>
<proteinExistence type="inferred from homology"/>
<dbReference type="Pfam" id="PF01118">
    <property type="entry name" value="Semialdhyde_dh"/>
    <property type="match status" value="1"/>
</dbReference>
<dbReference type="OrthoDB" id="9801289at2"/>
<comment type="pathway">
    <text evidence="5">Amino-acid biosynthesis; L-arginine biosynthesis; N(2)-acetyl-L-ornithine from L-glutamate: step 3/4.</text>
</comment>
<dbReference type="InterPro" id="IPR000534">
    <property type="entry name" value="Semialdehyde_DH_NAD-bd"/>
</dbReference>
<name>A0A068DS05_9FLAO</name>
<dbReference type="SMART" id="SM00859">
    <property type="entry name" value="Semialdhyde_dh"/>
    <property type="match status" value="1"/>
</dbReference>
<dbReference type="HOGENOM" id="CLU_006384_0_1_10"/>
<comment type="subcellular location">
    <subcellularLocation>
        <location evidence="5">Cytoplasm</location>
    </subcellularLocation>
</comment>
<feature type="active site" evidence="5 6">
    <location>
        <position position="132"/>
    </location>
</feature>
<evidence type="ECO:0000256" key="5">
    <source>
        <dbReference type="HAMAP-Rule" id="MF_00150"/>
    </source>
</evidence>
<dbReference type="HAMAP" id="MF_00150">
    <property type="entry name" value="ArgC_type1"/>
    <property type="match status" value="1"/>
</dbReference>
<dbReference type="PROSITE" id="PS01224">
    <property type="entry name" value="ARGC"/>
    <property type="match status" value="1"/>
</dbReference>
<dbReference type="AlphaFoldDB" id="A0A068DS05"/>
<dbReference type="Gene3D" id="3.30.360.10">
    <property type="entry name" value="Dihydrodipicolinate Reductase, domain 2"/>
    <property type="match status" value="1"/>
</dbReference>
<evidence type="ECO:0000256" key="2">
    <source>
        <dbReference type="ARBA" id="ARBA00022605"/>
    </source>
</evidence>
<comment type="similarity">
    <text evidence="5">Belongs to the NAGSA dehydrogenase family. Type 1 subfamily.</text>
</comment>
<keyword evidence="4 5" id="KW-0560">Oxidoreductase</keyword>
<dbReference type="UniPathway" id="UPA00068">
    <property type="reaction ID" value="UER00108"/>
</dbReference>
<gene>
    <name evidence="5 8" type="primary">argC</name>
    <name evidence="8" type="ORF">FNIIJ_111</name>
</gene>
<evidence type="ECO:0000256" key="4">
    <source>
        <dbReference type="ARBA" id="ARBA00023002"/>
    </source>
</evidence>
<accession>A0A068DS05</accession>
<dbReference type="GO" id="GO:0070401">
    <property type="term" value="F:NADP+ binding"/>
    <property type="evidence" value="ECO:0007669"/>
    <property type="project" value="InterPro"/>
</dbReference>
<reference evidence="8 9" key="1">
    <citation type="journal article" date="2014" name="Genome Biol. Evol.">
        <title>Genome sequence of "Candidatus Walczuchella monophlebidarum" the flavobacterial endosymbiont of Llaveia axin axin (Hemiptera: Coccoidea: Monophlebidae).</title>
        <authorList>
            <person name="Rosas-Perez T."/>
            <person name="Rosenblueth M."/>
            <person name="Rincon-Rosales R."/>
            <person name="Mora J."/>
            <person name="Martinez-Romero E."/>
        </authorList>
    </citation>
    <scope>NUCLEOTIDE SEQUENCE [LARGE SCALE GENOMIC DNA]</scope>
    <source>
        <strain evidence="8">FNIIJ</strain>
    </source>
</reference>
<dbReference type="InterPro" id="IPR036291">
    <property type="entry name" value="NAD(P)-bd_dom_sf"/>
</dbReference>
<keyword evidence="9" id="KW-1185">Reference proteome</keyword>
<evidence type="ECO:0000313" key="9">
    <source>
        <dbReference type="Proteomes" id="UP000027148"/>
    </source>
</evidence>
<dbReference type="Gene3D" id="3.40.50.720">
    <property type="entry name" value="NAD(P)-binding Rossmann-like Domain"/>
    <property type="match status" value="1"/>
</dbReference>
<dbReference type="InterPro" id="IPR050085">
    <property type="entry name" value="AGPR"/>
</dbReference>
<dbReference type="InterPro" id="IPR000706">
    <property type="entry name" value="AGPR_type-1"/>
</dbReference>
<dbReference type="Proteomes" id="UP000027148">
    <property type="component" value="Chromosome"/>
</dbReference>
<keyword evidence="5" id="KW-0963">Cytoplasm</keyword>
<dbReference type="EMBL" id="CP006873">
    <property type="protein sequence ID" value="AID37406.1"/>
    <property type="molecule type" value="Genomic_DNA"/>
</dbReference>
<keyword evidence="1 5" id="KW-0055">Arginine biosynthesis</keyword>
<dbReference type="PANTHER" id="PTHR32338">
    <property type="entry name" value="N-ACETYL-GAMMA-GLUTAMYL-PHOSPHATE REDUCTASE, CHLOROPLASTIC-RELATED-RELATED"/>
    <property type="match status" value="1"/>
</dbReference>
<comment type="catalytic activity">
    <reaction evidence="5">
        <text>N-acetyl-L-glutamate 5-semialdehyde + phosphate + NADP(+) = N-acetyl-L-glutamyl 5-phosphate + NADPH + H(+)</text>
        <dbReference type="Rhea" id="RHEA:21588"/>
        <dbReference type="ChEBI" id="CHEBI:15378"/>
        <dbReference type="ChEBI" id="CHEBI:29123"/>
        <dbReference type="ChEBI" id="CHEBI:43474"/>
        <dbReference type="ChEBI" id="CHEBI:57783"/>
        <dbReference type="ChEBI" id="CHEBI:57936"/>
        <dbReference type="ChEBI" id="CHEBI:58349"/>
        <dbReference type="EC" id="1.2.1.38"/>
    </reaction>
</comment>
<dbReference type="SUPFAM" id="SSF51735">
    <property type="entry name" value="NAD(P)-binding Rossmann-fold domains"/>
    <property type="match status" value="1"/>
</dbReference>
<dbReference type="GO" id="GO:0005737">
    <property type="term" value="C:cytoplasm"/>
    <property type="evidence" value="ECO:0007669"/>
    <property type="project" value="UniProtKB-SubCell"/>
</dbReference>
<dbReference type="STRING" id="1415657.FNIIJ_111"/>
<dbReference type="PANTHER" id="PTHR32338:SF10">
    <property type="entry name" value="N-ACETYL-GAMMA-GLUTAMYL-PHOSPHATE REDUCTASE, CHLOROPLASTIC-RELATED"/>
    <property type="match status" value="1"/>
</dbReference>
<evidence type="ECO:0000256" key="1">
    <source>
        <dbReference type="ARBA" id="ARBA00022571"/>
    </source>
</evidence>
<dbReference type="GO" id="GO:0006526">
    <property type="term" value="P:L-arginine biosynthetic process"/>
    <property type="evidence" value="ECO:0007669"/>
    <property type="project" value="UniProtKB-UniRule"/>
</dbReference>
<evidence type="ECO:0000256" key="3">
    <source>
        <dbReference type="ARBA" id="ARBA00022857"/>
    </source>
</evidence>
<evidence type="ECO:0000313" key="8">
    <source>
        <dbReference type="EMBL" id="AID37406.1"/>
    </source>
</evidence>
<dbReference type="NCBIfam" id="TIGR01850">
    <property type="entry name" value="argC"/>
    <property type="match status" value="1"/>
</dbReference>
<dbReference type="InterPro" id="IPR023013">
    <property type="entry name" value="AGPR_AS"/>
</dbReference>
<dbReference type="CDD" id="cd23934">
    <property type="entry name" value="AGPR_1_C"/>
    <property type="match status" value="1"/>
</dbReference>
<keyword evidence="3 5" id="KW-0521">NADP</keyword>